<dbReference type="Proteomes" id="UP001501752">
    <property type="component" value="Unassembled WGS sequence"/>
</dbReference>
<dbReference type="Gene3D" id="3.40.50.1820">
    <property type="entry name" value="alpha/beta hydrolase"/>
    <property type="match status" value="1"/>
</dbReference>
<dbReference type="RefSeq" id="WP_345701443.1">
    <property type="nucleotide sequence ID" value="NZ_BAABIS010000001.1"/>
</dbReference>
<dbReference type="InterPro" id="IPR029058">
    <property type="entry name" value="AB_hydrolase_fold"/>
</dbReference>
<gene>
    <name evidence="3" type="ORF">GCM10023235_75610</name>
</gene>
<name>A0ABP9EY79_9ACTN</name>
<evidence type="ECO:0000313" key="4">
    <source>
        <dbReference type="Proteomes" id="UP001501752"/>
    </source>
</evidence>
<evidence type="ECO:0000313" key="3">
    <source>
        <dbReference type="EMBL" id="GAA4883796.1"/>
    </source>
</evidence>
<feature type="region of interest" description="Disordered" evidence="1">
    <location>
        <begin position="1"/>
        <end position="22"/>
    </location>
</feature>
<protein>
    <submittedName>
        <fullName evidence="3">Alpha/beta hydrolase</fullName>
    </submittedName>
</protein>
<evidence type="ECO:0000256" key="1">
    <source>
        <dbReference type="SAM" id="MobiDB-lite"/>
    </source>
</evidence>
<evidence type="ECO:0000259" key="2">
    <source>
        <dbReference type="Pfam" id="PF12146"/>
    </source>
</evidence>
<reference evidence="4" key="1">
    <citation type="journal article" date="2019" name="Int. J. Syst. Evol. Microbiol.">
        <title>The Global Catalogue of Microorganisms (GCM) 10K type strain sequencing project: providing services to taxonomists for standard genome sequencing and annotation.</title>
        <authorList>
            <consortium name="The Broad Institute Genomics Platform"/>
            <consortium name="The Broad Institute Genome Sequencing Center for Infectious Disease"/>
            <person name="Wu L."/>
            <person name="Ma J."/>
        </authorList>
    </citation>
    <scope>NUCLEOTIDE SEQUENCE [LARGE SCALE GENOMIC DNA]</scope>
    <source>
        <strain evidence="4">JCM 13006</strain>
    </source>
</reference>
<accession>A0ABP9EY79</accession>
<dbReference type="Pfam" id="PF12146">
    <property type="entry name" value="Hydrolase_4"/>
    <property type="match status" value="1"/>
</dbReference>
<feature type="compositionally biased region" description="Pro residues" evidence="1">
    <location>
        <begin position="1"/>
        <end position="10"/>
    </location>
</feature>
<sequence>MSPSVPPTGAVPPAGAGHRAEAVRTAEVVRGRDGTPVTVHRWTPAGRPRGVVQLSHGVGEHARRYDHLARTLAGAGWAVQGQDHRGHGLTAAHSEAFGRIGAQGWAGLVDDLDLLVERAHRDLPGLPVVLLGHSTGSFAAQQYVLDRGDRIAGLVLSGTTLLDVLEPLVDLDLPPDLSVFNAPFAPARTPFDWLSRDEAQVDAYLADPACGFGLDPAANRAMFTAARAFADPGRLAGIRPDLPVHLTVGEADPLHGGLALVRTLVERLHAAGLTDVTLRVWPGARHEVLNETVRAEVEADLLAFVERVGS</sequence>
<dbReference type="EMBL" id="BAABIS010000001">
    <property type="protein sequence ID" value="GAA4883796.1"/>
    <property type="molecule type" value="Genomic_DNA"/>
</dbReference>
<feature type="domain" description="Serine aminopeptidase S33" evidence="2">
    <location>
        <begin position="47"/>
        <end position="292"/>
    </location>
</feature>
<dbReference type="GO" id="GO:0016787">
    <property type="term" value="F:hydrolase activity"/>
    <property type="evidence" value="ECO:0007669"/>
    <property type="project" value="UniProtKB-KW"/>
</dbReference>
<keyword evidence="3" id="KW-0378">Hydrolase</keyword>
<dbReference type="InterPro" id="IPR051044">
    <property type="entry name" value="MAG_DAG_Lipase"/>
</dbReference>
<comment type="caution">
    <text evidence="3">The sequence shown here is derived from an EMBL/GenBank/DDBJ whole genome shotgun (WGS) entry which is preliminary data.</text>
</comment>
<dbReference type="SUPFAM" id="SSF53474">
    <property type="entry name" value="alpha/beta-Hydrolases"/>
    <property type="match status" value="1"/>
</dbReference>
<dbReference type="InterPro" id="IPR022742">
    <property type="entry name" value="Hydrolase_4"/>
</dbReference>
<organism evidence="3 4">
    <name type="scientific">Kitasatospora terrestris</name>
    <dbReference type="NCBI Taxonomy" id="258051"/>
    <lineage>
        <taxon>Bacteria</taxon>
        <taxon>Bacillati</taxon>
        <taxon>Actinomycetota</taxon>
        <taxon>Actinomycetes</taxon>
        <taxon>Kitasatosporales</taxon>
        <taxon>Streptomycetaceae</taxon>
        <taxon>Kitasatospora</taxon>
    </lineage>
</organism>
<proteinExistence type="predicted"/>
<dbReference type="PANTHER" id="PTHR11614">
    <property type="entry name" value="PHOSPHOLIPASE-RELATED"/>
    <property type="match status" value="1"/>
</dbReference>
<keyword evidence="4" id="KW-1185">Reference proteome</keyword>